<dbReference type="Gene3D" id="3.30.70.100">
    <property type="match status" value="1"/>
</dbReference>
<dbReference type="EMBL" id="CAFBLF010000029">
    <property type="protein sequence ID" value="CAB4858957.1"/>
    <property type="molecule type" value="Genomic_DNA"/>
</dbReference>
<dbReference type="Pfam" id="PF07876">
    <property type="entry name" value="Dabb"/>
    <property type="match status" value="1"/>
</dbReference>
<protein>
    <submittedName>
        <fullName evidence="2">Unannotated protein</fullName>
    </submittedName>
</protein>
<dbReference type="EMBL" id="CAEZTZ010000001">
    <property type="protein sequence ID" value="CAB4577142.1"/>
    <property type="molecule type" value="Genomic_DNA"/>
</dbReference>
<dbReference type="EMBL" id="CAEZSG010000006">
    <property type="protein sequence ID" value="CAB4530952.1"/>
    <property type="molecule type" value="Genomic_DNA"/>
</dbReference>
<reference evidence="2" key="1">
    <citation type="submission" date="2020-05" db="EMBL/GenBank/DDBJ databases">
        <authorList>
            <person name="Chiriac C."/>
            <person name="Salcher M."/>
            <person name="Ghai R."/>
            <person name="Kavagutti S V."/>
        </authorList>
    </citation>
    <scope>NUCLEOTIDE SEQUENCE</scope>
</reference>
<name>A0A6J6AVU8_9ZZZZ</name>
<evidence type="ECO:0000313" key="3">
    <source>
        <dbReference type="EMBL" id="CAB4577142.1"/>
    </source>
</evidence>
<dbReference type="PANTHER" id="PTHR37832:SF1">
    <property type="entry name" value="STRESS-RESPONSE A_B BARREL DOMAIN-CONTAINING PROTEIN"/>
    <property type="match status" value="1"/>
</dbReference>
<organism evidence="2">
    <name type="scientific">freshwater metagenome</name>
    <dbReference type="NCBI Taxonomy" id="449393"/>
    <lineage>
        <taxon>unclassified sequences</taxon>
        <taxon>metagenomes</taxon>
        <taxon>ecological metagenomes</taxon>
    </lineage>
</organism>
<dbReference type="PANTHER" id="PTHR37832">
    <property type="entry name" value="BLL2683 PROTEIN"/>
    <property type="match status" value="1"/>
</dbReference>
<dbReference type="SUPFAM" id="SSF54909">
    <property type="entry name" value="Dimeric alpha+beta barrel"/>
    <property type="match status" value="1"/>
</dbReference>
<feature type="domain" description="Stress-response A/B barrel" evidence="1">
    <location>
        <begin position="2"/>
        <end position="97"/>
    </location>
</feature>
<dbReference type="SMART" id="SM00886">
    <property type="entry name" value="Dabb"/>
    <property type="match status" value="1"/>
</dbReference>
<sequence length="99" mass="10860">MIQHAVMWKLVDLTDAERFTAIARFGTELRALVGVVPGLVSMAVTSDVREIDSNFDVALISLHESREALAIYQSHPEHVAVATWWGSLVAERGAVDSEV</sequence>
<gene>
    <name evidence="2" type="ORF">UFOPK1413_00077</name>
    <name evidence="3" type="ORF">UFOPK1767_00016</name>
    <name evidence="4" type="ORF">UFOPK3339_00308</name>
</gene>
<dbReference type="AlphaFoldDB" id="A0A6J6AVU8"/>
<evidence type="ECO:0000259" key="1">
    <source>
        <dbReference type="PROSITE" id="PS51502"/>
    </source>
</evidence>
<dbReference type="PROSITE" id="PS51502">
    <property type="entry name" value="S_R_A_B_BARREL"/>
    <property type="match status" value="1"/>
</dbReference>
<proteinExistence type="predicted"/>
<accession>A0A6J6AVU8</accession>
<evidence type="ECO:0000313" key="2">
    <source>
        <dbReference type="EMBL" id="CAB4530952.1"/>
    </source>
</evidence>
<evidence type="ECO:0000313" key="4">
    <source>
        <dbReference type="EMBL" id="CAB4858957.1"/>
    </source>
</evidence>
<dbReference type="InterPro" id="IPR011008">
    <property type="entry name" value="Dimeric_a/b-barrel"/>
</dbReference>
<dbReference type="InterPro" id="IPR013097">
    <property type="entry name" value="Dabb"/>
</dbReference>